<dbReference type="EMBL" id="JBANAX010000906">
    <property type="protein sequence ID" value="KAL1188999.1"/>
    <property type="molecule type" value="Genomic_DNA"/>
</dbReference>
<keyword evidence="2" id="KW-1185">Reference proteome</keyword>
<reference evidence="1 2" key="1">
    <citation type="submission" date="2024-04" db="EMBL/GenBank/DDBJ databases">
        <title>Genome assembly C_amara_ONT_v2.</title>
        <authorList>
            <person name="Yant L."/>
            <person name="Moore C."/>
            <person name="Slenker M."/>
        </authorList>
    </citation>
    <scope>NUCLEOTIDE SEQUENCE [LARGE SCALE GENOMIC DNA]</scope>
    <source>
        <tissue evidence="1">Leaf</tissue>
    </source>
</reference>
<evidence type="ECO:0000313" key="2">
    <source>
        <dbReference type="Proteomes" id="UP001558713"/>
    </source>
</evidence>
<dbReference type="AlphaFoldDB" id="A0ABD0ZCU3"/>
<evidence type="ECO:0000313" key="1">
    <source>
        <dbReference type="EMBL" id="KAL1188999.1"/>
    </source>
</evidence>
<proteinExistence type="predicted"/>
<sequence>MEVYINDFLVKLAWAEDHIDHLKTCFDILNKYYMKLNPTKCTFGVTSGEFLAYIIAKRGIKANPKQILLSWNSHLRGTKEKSTVYQEE</sequence>
<name>A0ABD0ZCU3_CARAN</name>
<comment type="caution">
    <text evidence="1">The sequence shown here is derived from an EMBL/GenBank/DDBJ whole genome shotgun (WGS) entry which is preliminary data.</text>
</comment>
<dbReference type="Gene3D" id="3.30.70.270">
    <property type="match status" value="1"/>
</dbReference>
<dbReference type="SUPFAM" id="SSF56672">
    <property type="entry name" value="DNA/RNA polymerases"/>
    <property type="match status" value="1"/>
</dbReference>
<dbReference type="InterPro" id="IPR043128">
    <property type="entry name" value="Rev_trsase/Diguanyl_cyclase"/>
</dbReference>
<protein>
    <recommendedName>
        <fullName evidence="3">Reverse transcriptase domain-containing protein</fullName>
    </recommendedName>
</protein>
<accession>A0ABD0ZCU3</accession>
<gene>
    <name evidence="1" type="ORF">V5N11_015996</name>
</gene>
<dbReference type="Proteomes" id="UP001558713">
    <property type="component" value="Unassembled WGS sequence"/>
</dbReference>
<dbReference type="InterPro" id="IPR043502">
    <property type="entry name" value="DNA/RNA_pol_sf"/>
</dbReference>
<evidence type="ECO:0008006" key="3">
    <source>
        <dbReference type="Google" id="ProtNLM"/>
    </source>
</evidence>
<organism evidence="1 2">
    <name type="scientific">Cardamine amara subsp. amara</name>
    <dbReference type="NCBI Taxonomy" id="228776"/>
    <lineage>
        <taxon>Eukaryota</taxon>
        <taxon>Viridiplantae</taxon>
        <taxon>Streptophyta</taxon>
        <taxon>Embryophyta</taxon>
        <taxon>Tracheophyta</taxon>
        <taxon>Spermatophyta</taxon>
        <taxon>Magnoliopsida</taxon>
        <taxon>eudicotyledons</taxon>
        <taxon>Gunneridae</taxon>
        <taxon>Pentapetalae</taxon>
        <taxon>rosids</taxon>
        <taxon>malvids</taxon>
        <taxon>Brassicales</taxon>
        <taxon>Brassicaceae</taxon>
        <taxon>Cardamineae</taxon>
        <taxon>Cardamine</taxon>
    </lineage>
</organism>